<feature type="compositionally biased region" description="Basic residues" evidence="1">
    <location>
        <begin position="219"/>
        <end position="228"/>
    </location>
</feature>
<dbReference type="Proteomes" id="UP001490365">
    <property type="component" value="Unassembled WGS sequence"/>
</dbReference>
<protein>
    <submittedName>
        <fullName evidence="2">Uncharacterized protein</fullName>
    </submittedName>
</protein>
<dbReference type="InterPro" id="IPR011048">
    <property type="entry name" value="Haem_d1_sf"/>
</dbReference>
<dbReference type="Gene3D" id="2.130.10.10">
    <property type="entry name" value="YVTN repeat-like/Quinoprotein amine dehydrogenase"/>
    <property type="match status" value="1"/>
</dbReference>
<accession>A0ABV1TUV8</accession>
<gene>
    <name evidence="2" type="ORF">ABT211_42155</name>
</gene>
<evidence type="ECO:0000313" key="3">
    <source>
        <dbReference type="Proteomes" id="UP001490365"/>
    </source>
</evidence>
<evidence type="ECO:0000256" key="1">
    <source>
        <dbReference type="SAM" id="MobiDB-lite"/>
    </source>
</evidence>
<sequence length="297" mass="31446">MGRDTPDGDLDPLPSGEAVGEALAPHAHGGGESGGSSDEAISPDGQDIWLGMPTNGRTTAVLNAATYRVEAVLHTGPRTNHPNFLTVGGVDYAYQTVGGLNETLVYRRSRNGAPPTLMKTIHNNGHGPHGIWPSPDNTRIYVALQNSDAVDVIDTHELGDQDSSHRPVAHGAGVRGAQHSGHQHTQPGSARAGHAHADPRLARLGQLRPGHGPDPGTPRHQRSHHRGHPVATQPAVHRHASDGTRTTALMSMMSNRFGNIDEALSYSYFFANHYTSVVLKPGAPSGEQESGMAMPQA</sequence>
<comment type="caution">
    <text evidence="2">The sequence shown here is derived from an EMBL/GenBank/DDBJ whole genome shotgun (WGS) entry which is preliminary data.</text>
</comment>
<feature type="region of interest" description="Disordered" evidence="1">
    <location>
        <begin position="1"/>
        <end position="47"/>
    </location>
</feature>
<proteinExistence type="predicted"/>
<dbReference type="SUPFAM" id="SSF51004">
    <property type="entry name" value="C-terminal (heme d1) domain of cytochrome cd1-nitrite reductase"/>
    <property type="match status" value="1"/>
</dbReference>
<reference evidence="2 3" key="1">
    <citation type="submission" date="2024-06" db="EMBL/GenBank/DDBJ databases">
        <title>The Natural Products Discovery Center: Release of the First 8490 Sequenced Strains for Exploring Actinobacteria Biosynthetic Diversity.</title>
        <authorList>
            <person name="Kalkreuter E."/>
            <person name="Kautsar S.A."/>
            <person name="Yang D."/>
            <person name="Bader C.D."/>
            <person name="Teijaro C.N."/>
            <person name="Fluegel L."/>
            <person name="Davis C.M."/>
            <person name="Simpson J.R."/>
            <person name="Lauterbach L."/>
            <person name="Steele A.D."/>
            <person name="Gui C."/>
            <person name="Meng S."/>
            <person name="Li G."/>
            <person name="Viehrig K."/>
            <person name="Ye F."/>
            <person name="Su P."/>
            <person name="Kiefer A.F."/>
            <person name="Nichols A."/>
            <person name="Cepeda A.J."/>
            <person name="Yan W."/>
            <person name="Fan B."/>
            <person name="Jiang Y."/>
            <person name="Adhikari A."/>
            <person name="Zheng C.-J."/>
            <person name="Schuster L."/>
            <person name="Cowan T.M."/>
            <person name="Smanski M.J."/>
            <person name="Chevrette M.G."/>
            <person name="De Carvalho L.P.S."/>
            <person name="Shen B."/>
        </authorList>
    </citation>
    <scope>NUCLEOTIDE SEQUENCE [LARGE SCALE GENOMIC DNA]</scope>
    <source>
        <strain evidence="2 3">NPDC001694</strain>
    </source>
</reference>
<dbReference type="RefSeq" id="WP_351962050.1">
    <property type="nucleotide sequence ID" value="NZ_JBEOZM010000036.1"/>
</dbReference>
<dbReference type="EMBL" id="JBEOZM010000036">
    <property type="protein sequence ID" value="MER6273815.1"/>
    <property type="molecule type" value="Genomic_DNA"/>
</dbReference>
<organism evidence="2 3">
    <name type="scientific">Streptomyces sp. 900105755</name>
    <dbReference type="NCBI Taxonomy" id="3154389"/>
    <lineage>
        <taxon>Bacteria</taxon>
        <taxon>Bacillati</taxon>
        <taxon>Actinomycetota</taxon>
        <taxon>Actinomycetes</taxon>
        <taxon>Kitasatosporales</taxon>
        <taxon>Streptomycetaceae</taxon>
        <taxon>Streptomyces</taxon>
    </lineage>
</organism>
<dbReference type="InterPro" id="IPR015943">
    <property type="entry name" value="WD40/YVTN_repeat-like_dom_sf"/>
</dbReference>
<name>A0ABV1TUV8_9ACTN</name>
<evidence type="ECO:0000313" key="2">
    <source>
        <dbReference type="EMBL" id="MER6273815.1"/>
    </source>
</evidence>
<feature type="region of interest" description="Disordered" evidence="1">
    <location>
        <begin position="159"/>
        <end position="242"/>
    </location>
</feature>
<keyword evidence="3" id="KW-1185">Reference proteome</keyword>